<sequence>IIHTDTIYCAVHLIPVYAMHNINCRDIKPHHSYNIFHSFYVNKYADHHAFEIAF</sequence>
<evidence type="ECO:0000313" key="1">
    <source>
        <dbReference type="EMBL" id="KIK12819.1"/>
    </source>
</evidence>
<evidence type="ECO:0000313" key="2">
    <source>
        <dbReference type="Proteomes" id="UP000054018"/>
    </source>
</evidence>
<proteinExistence type="predicted"/>
<protein>
    <submittedName>
        <fullName evidence="1">Uncharacterized protein</fullName>
    </submittedName>
</protein>
<reference evidence="2" key="2">
    <citation type="submission" date="2015-01" db="EMBL/GenBank/DDBJ databases">
        <title>Evolutionary Origins and Diversification of the Mycorrhizal Mutualists.</title>
        <authorList>
            <consortium name="DOE Joint Genome Institute"/>
            <consortium name="Mycorrhizal Genomics Consortium"/>
            <person name="Kohler A."/>
            <person name="Kuo A."/>
            <person name="Nagy L.G."/>
            <person name="Floudas D."/>
            <person name="Copeland A."/>
            <person name="Barry K.W."/>
            <person name="Cichocki N."/>
            <person name="Veneault-Fourrey C."/>
            <person name="LaButti K."/>
            <person name="Lindquist E.A."/>
            <person name="Lipzen A."/>
            <person name="Lundell T."/>
            <person name="Morin E."/>
            <person name="Murat C."/>
            <person name="Riley R."/>
            <person name="Ohm R."/>
            <person name="Sun H."/>
            <person name="Tunlid A."/>
            <person name="Henrissat B."/>
            <person name="Grigoriev I.V."/>
            <person name="Hibbett D.S."/>
            <person name="Martin F."/>
        </authorList>
    </citation>
    <scope>NUCLEOTIDE SEQUENCE [LARGE SCALE GENOMIC DNA]</scope>
    <source>
        <strain evidence="2">441</strain>
    </source>
</reference>
<reference evidence="1 2" key="1">
    <citation type="submission" date="2014-04" db="EMBL/GenBank/DDBJ databases">
        <authorList>
            <consortium name="DOE Joint Genome Institute"/>
            <person name="Kuo A."/>
            <person name="Kohler A."/>
            <person name="Costa M.D."/>
            <person name="Nagy L.G."/>
            <person name="Floudas D."/>
            <person name="Copeland A."/>
            <person name="Barry K.W."/>
            <person name="Cichocki N."/>
            <person name="Veneault-Fourrey C."/>
            <person name="LaButti K."/>
            <person name="Lindquist E.A."/>
            <person name="Lipzen A."/>
            <person name="Lundell T."/>
            <person name="Morin E."/>
            <person name="Murat C."/>
            <person name="Sun H."/>
            <person name="Tunlid A."/>
            <person name="Henrissat B."/>
            <person name="Grigoriev I.V."/>
            <person name="Hibbett D.S."/>
            <person name="Martin F."/>
            <person name="Nordberg H.P."/>
            <person name="Cantor M.N."/>
            <person name="Hua S.X."/>
        </authorList>
    </citation>
    <scope>NUCLEOTIDE SEQUENCE [LARGE SCALE GENOMIC DNA]</scope>
    <source>
        <strain evidence="1 2">441</strain>
    </source>
</reference>
<dbReference type="AlphaFoldDB" id="A0A0C9YFV2"/>
<dbReference type="HOGENOM" id="CLU_006344_16_2_1"/>
<dbReference type="OrthoDB" id="3187773at2759"/>
<feature type="non-terminal residue" evidence="1">
    <location>
        <position position="1"/>
    </location>
</feature>
<dbReference type="Proteomes" id="UP000054018">
    <property type="component" value="Unassembled WGS sequence"/>
</dbReference>
<keyword evidence="2" id="KW-1185">Reference proteome</keyword>
<name>A0A0C9YFV2_9AGAM</name>
<gene>
    <name evidence="1" type="ORF">PISMIDRAFT_120166</name>
</gene>
<organism evidence="1 2">
    <name type="scientific">Pisolithus microcarpus 441</name>
    <dbReference type="NCBI Taxonomy" id="765257"/>
    <lineage>
        <taxon>Eukaryota</taxon>
        <taxon>Fungi</taxon>
        <taxon>Dikarya</taxon>
        <taxon>Basidiomycota</taxon>
        <taxon>Agaricomycotina</taxon>
        <taxon>Agaricomycetes</taxon>
        <taxon>Agaricomycetidae</taxon>
        <taxon>Boletales</taxon>
        <taxon>Sclerodermatineae</taxon>
        <taxon>Pisolithaceae</taxon>
        <taxon>Pisolithus</taxon>
    </lineage>
</organism>
<dbReference type="EMBL" id="KN834044">
    <property type="protein sequence ID" value="KIK12819.1"/>
    <property type="molecule type" value="Genomic_DNA"/>
</dbReference>
<accession>A0A0C9YFV2</accession>